<evidence type="ECO:0000256" key="6">
    <source>
        <dbReference type="ARBA" id="ARBA00023136"/>
    </source>
</evidence>
<dbReference type="PROSITE" id="PS50262">
    <property type="entry name" value="G_PROTEIN_RECEP_F1_2"/>
    <property type="match status" value="1"/>
</dbReference>
<dbReference type="GO" id="GO:0005886">
    <property type="term" value="C:plasma membrane"/>
    <property type="evidence" value="ECO:0007669"/>
    <property type="project" value="UniProtKB-SubCell"/>
</dbReference>
<feature type="transmembrane region" description="Helical" evidence="11">
    <location>
        <begin position="244"/>
        <end position="267"/>
    </location>
</feature>
<reference evidence="13" key="1">
    <citation type="submission" date="2025-08" db="UniProtKB">
        <authorList>
            <consortium name="Ensembl"/>
        </authorList>
    </citation>
    <scope>IDENTIFICATION</scope>
</reference>
<evidence type="ECO:0000256" key="2">
    <source>
        <dbReference type="ARBA" id="ARBA00022475"/>
    </source>
</evidence>
<keyword evidence="4 11" id="KW-1133">Transmembrane helix</keyword>
<dbReference type="InterPro" id="IPR000276">
    <property type="entry name" value="GPCR_Rhodpsn"/>
</dbReference>
<proteinExistence type="inferred from homology"/>
<feature type="transmembrane region" description="Helical" evidence="11">
    <location>
        <begin position="51"/>
        <end position="74"/>
    </location>
</feature>
<feature type="transmembrane region" description="Helical" evidence="11">
    <location>
        <begin position="130"/>
        <end position="150"/>
    </location>
</feature>
<evidence type="ECO:0000256" key="5">
    <source>
        <dbReference type="ARBA" id="ARBA00023040"/>
    </source>
</evidence>
<keyword evidence="8 10" id="KW-0807">Transducer</keyword>
<keyword evidence="2" id="KW-1003">Cell membrane</keyword>
<evidence type="ECO:0000256" key="7">
    <source>
        <dbReference type="ARBA" id="ARBA00023170"/>
    </source>
</evidence>
<dbReference type="PRINTS" id="PR00237">
    <property type="entry name" value="GPCRRHODOPSN"/>
</dbReference>
<dbReference type="AlphaFoldDB" id="A0A8C3JSX0"/>
<feature type="transmembrane region" description="Helical" evidence="11">
    <location>
        <begin position="319"/>
        <end position="339"/>
    </location>
</feature>
<evidence type="ECO:0000256" key="4">
    <source>
        <dbReference type="ARBA" id="ARBA00022989"/>
    </source>
</evidence>
<dbReference type="Proteomes" id="UP000694419">
    <property type="component" value="Unplaced"/>
</dbReference>
<dbReference type="GO" id="GO:0004930">
    <property type="term" value="F:G protein-coupled receptor activity"/>
    <property type="evidence" value="ECO:0007669"/>
    <property type="project" value="UniProtKB-KW"/>
</dbReference>
<comment type="subcellular location">
    <subcellularLocation>
        <location evidence="1">Cell membrane</location>
        <topology evidence="1">Multi-pass membrane protein</topology>
    </subcellularLocation>
</comment>
<dbReference type="PROSITE" id="PS00237">
    <property type="entry name" value="G_PROTEIN_RECEP_F1_1"/>
    <property type="match status" value="1"/>
</dbReference>
<evidence type="ECO:0000256" key="10">
    <source>
        <dbReference type="RuleBase" id="RU000688"/>
    </source>
</evidence>
<dbReference type="FunFam" id="1.20.1070.10:FF:000193">
    <property type="entry name" value="Mas-related G-protein coupled receptor member E"/>
    <property type="match status" value="1"/>
</dbReference>
<feature type="domain" description="G-protein coupled receptors family 1 profile" evidence="12">
    <location>
        <begin position="69"/>
        <end position="296"/>
    </location>
</feature>
<evidence type="ECO:0000313" key="14">
    <source>
        <dbReference type="Proteomes" id="UP000694419"/>
    </source>
</evidence>
<keyword evidence="7 10" id="KW-0675">Receptor</keyword>
<evidence type="ECO:0000313" key="13">
    <source>
        <dbReference type="Ensembl" id="ENSCPGP00000012709.1"/>
    </source>
</evidence>
<feature type="transmembrane region" description="Helical" evidence="11">
    <location>
        <begin position="279"/>
        <end position="299"/>
    </location>
</feature>
<protein>
    <recommendedName>
        <fullName evidence="12">G-protein coupled receptors family 1 profile domain-containing protein</fullName>
    </recommendedName>
</protein>
<evidence type="ECO:0000256" key="9">
    <source>
        <dbReference type="ARBA" id="ARBA00061394"/>
    </source>
</evidence>
<dbReference type="PRINTS" id="PR02108">
    <property type="entry name" value="MRGPCRFAMILY"/>
</dbReference>
<dbReference type="Pfam" id="PF00001">
    <property type="entry name" value="7tm_1"/>
    <property type="match status" value="1"/>
</dbReference>
<comment type="similarity">
    <text evidence="9">Belongs to the G-protein coupled receptor 1 family. Mas subfamily.</text>
</comment>
<evidence type="ECO:0000256" key="11">
    <source>
        <dbReference type="SAM" id="Phobius"/>
    </source>
</evidence>
<dbReference type="PANTHER" id="PTHR11334">
    <property type="entry name" value="MAS-RELATED G-PROTEIN COUPLED RECEPTOR"/>
    <property type="match status" value="1"/>
</dbReference>
<evidence type="ECO:0000256" key="8">
    <source>
        <dbReference type="ARBA" id="ARBA00023224"/>
    </source>
</evidence>
<dbReference type="Ensembl" id="ENSCPGT00000013933.1">
    <property type="protein sequence ID" value="ENSCPGP00000012709.1"/>
    <property type="gene ID" value="ENSCPGG00000009015.1"/>
</dbReference>
<dbReference type="Gene3D" id="1.20.1070.10">
    <property type="entry name" value="Rhodopsin 7-helix transmembrane proteins"/>
    <property type="match status" value="1"/>
</dbReference>
<keyword evidence="3 10" id="KW-0812">Transmembrane</keyword>
<keyword evidence="6 11" id="KW-0472">Membrane</keyword>
<organism evidence="13 14">
    <name type="scientific">Calidris pygmaea</name>
    <name type="common">Spoon-billed sandpiper</name>
    <dbReference type="NCBI Taxonomy" id="425635"/>
    <lineage>
        <taxon>Eukaryota</taxon>
        <taxon>Metazoa</taxon>
        <taxon>Chordata</taxon>
        <taxon>Craniata</taxon>
        <taxon>Vertebrata</taxon>
        <taxon>Euteleostomi</taxon>
        <taxon>Archelosauria</taxon>
        <taxon>Archosauria</taxon>
        <taxon>Dinosauria</taxon>
        <taxon>Saurischia</taxon>
        <taxon>Theropoda</taxon>
        <taxon>Coelurosauria</taxon>
        <taxon>Aves</taxon>
        <taxon>Neognathae</taxon>
        <taxon>Neoaves</taxon>
        <taxon>Charadriiformes</taxon>
        <taxon>Scolopacidae</taxon>
        <taxon>Calidris</taxon>
    </lineage>
</organism>
<keyword evidence="14" id="KW-1185">Reference proteome</keyword>
<dbReference type="PANTHER" id="PTHR11334:SF68">
    <property type="entry name" value="G-PROTEIN COUPLED RECEPTORS FAMILY 1 PROFILE DOMAIN-CONTAINING PROTEIN-RELATED"/>
    <property type="match status" value="1"/>
</dbReference>
<feature type="transmembrane region" description="Helical" evidence="11">
    <location>
        <begin position="86"/>
        <end position="110"/>
    </location>
</feature>
<dbReference type="InterPro" id="IPR017452">
    <property type="entry name" value="GPCR_Rhodpsn_7TM"/>
</dbReference>
<evidence type="ECO:0000259" key="12">
    <source>
        <dbReference type="PROSITE" id="PS50262"/>
    </source>
</evidence>
<keyword evidence="5 10" id="KW-0297">G-protein coupled receptor</keyword>
<dbReference type="SUPFAM" id="SSF81321">
    <property type="entry name" value="Family A G protein-coupled receptor-like"/>
    <property type="match status" value="1"/>
</dbReference>
<accession>A0A8C3JSX0</accession>
<sequence length="341" mass="38961">MPLDGRRGLWIARNILALPSKELVSRAGRALLADGTTNKPTPGRAGEETRAFSWTSGVFIVVCLCGLVGNMVVVRFLGFHMKKNHFTVYVLNLAIADFCLLLFILGILTVNILSTVECFNWYEYVMSRSILVLVFLFWYYTSMYLLTAMSMERCLSVLFPVWYRCRRPKHLSGIVCGVLWALIGLVFALMCISCILFRNTKCEKIDRGFSIVNFLIFCLFPLLSNLSVFIRLRCGSQRRHPGKLYVALLLSVICMFIFGLPLIILILLRNLVELRYTIYIGYLLASLNSSINPVIYFLVGSCRKRRFQGSVKVALRRVFLLLFACVDLWGIWWLCGSRFST</sequence>
<feature type="transmembrane region" description="Helical" evidence="11">
    <location>
        <begin position="171"/>
        <end position="198"/>
    </location>
</feature>
<evidence type="ECO:0000256" key="1">
    <source>
        <dbReference type="ARBA" id="ARBA00004651"/>
    </source>
</evidence>
<evidence type="ECO:0000256" key="3">
    <source>
        <dbReference type="ARBA" id="ARBA00022692"/>
    </source>
</evidence>
<dbReference type="InterPro" id="IPR026234">
    <property type="entry name" value="MRGPCRFAMILY"/>
</dbReference>
<feature type="transmembrane region" description="Helical" evidence="11">
    <location>
        <begin position="210"/>
        <end position="232"/>
    </location>
</feature>
<reference evidence="13" key="2">
    <citation type="submission" date="2025-09" db="UniProtKB">
        <authorList>
            <consortium name="Ensembl"/>
        </authorList>
    </citation>
    <scope>IDENTIFICATION</scope>
</reference>
<name>A0A8C3JSX0_9CHAR</name>